<dbReference type="RefSeq" id="WP_119659748.1">
    <property type="nucleotide sequence ID" value="NZ_QUAL01000090.1"/>
</dbReference>
<dbReference type="EMBL" id="QUAL01000090">
    <property type="protein sequence ID" value="RIQ27329.1"/>
    <property type="molecule type" value="Genomic_DNA"/>
</dbReference>
<dbReference type="InterPro" id="IPR025338">
    <property type="entry name" value="DUF4244"/>
</dbReference>
<protein>
    <submittedName>
        <fullName evidence="1">DUF4244 domain-containing protein</fullName>
    </submittedName>
</protein>
<evidence type="ECO:0000313" key="2">
    <source>
        <dbReference type="Proteomes" id="UP000284057"/>
    </source>
</evidence>
<gene>
    <name evidence="1" type="ORF">DY240_09845</name>
</gene>
<accession>A0A418KSF7</accession>
<sequence>MSKFLSRLGRLRSERGMTTAEYAVGTVAACGFGGILYKLLTSEPVQNLLSSVIEKAFGVIGG</sequence>
<evidence type="ECO:0000313" key="1">
    <source>
        <dbReference type="EMBL" id="RIQ27329.1"/>
    </source>
</evidence>
<dbReference type="Pfam" id="PF14029">
    <property type="entry name" value="DUF4244"/>
    <property type="match status" value="1"/>
</dbReference>
<name>A0A418KSF7_9ACTN</name>
<dbReference type="OrthoDB" id="3748241at2"/>
<dbReference type="AlphaFoldDB" id="A0A418KSF7"/>
<proteinExistence type="predicted"/>
<reference evidence="1 2" key="1">
    <citation type="submission" date="2018-09" db="EMBL/GenBank/DDBJ databases">
        <title>Isolation, diversity and antifungal activity of actinobacteria from wheat.</title>
        <authorList>
            <person name="Han C."/>
        </authorList>
    </citation>
    <scope>NUCLEOTIDE SEQUENCE [LARGE SCALE GENOMIC DNA]</scope>
    <source>
        <strain evidence="1 2">NEAU-YY265</strain>
    </source>
</reference>
<organism evidence="1 2">
    <name type="scientific">Jiangella rhizosphaerae</name>
    <dbReference type="NCBI Taxonomy" id="2293569"/>
    <lineage>
        <taxon>Bacteria</taxon>
        <taxon>Bacillati</taxon>
        <taxon>Actinomycetota</taxon>
        <taxon>Actinomycetes</taxon>
        <taxon>Jiangellales</taxon>
        <taxon>Jiangellaceae</taxon>
        <taxon>Jiangella</taxon>
    </lineage>
</organism>
<keyword evidence="2" id="KW-1185">Reference proteome</keyword>
<dbReference type="Proteomes" id="UP000284057">
    <property type="component" value="Unassembled WGS sequence"/>
</dbReference>
<comment type="caution">
    <text evidence="1">The sequence shown here is derived from an EMBL/GenBank/DDBJ whole genome shotgun (WGS) entry which is preliminary data.</text>
</comment>